<dbReference type="OrthoDB" id="185373at2759"/>
<comment type="similarity">
    <text evidence="1">Belongs to the PPR family. P subfamily.</text>
</comment>
<accession>A0A8J5RDF0</accession>
<dbReference type="InterPro" id="IPR002885">
    <property type="entry name" value="PPR_rpt"/>
</dbReference>
<feature type="repeat" description="PPR" evidence="3">
    <location>
        <begin position="500"/>
        <end position="534"/>
    </location>
</feature>
<comment type="caution">
    <text evidence="4">The sequence shown here is derived from an EMBL/GenBank/DDBJ whole genome shotgun (WGS) entry which is preliminary data.</text>
</comment>
<dbReference type="PANTHER" id="PTHR47942:SF16">
    <property type="entry name" value="PENTATRICOPEPTIDE REPEAT DOMAIN CONTAINING PROTEIN-RELATED"/>
    <property type="match status" value="1"/>
</dbReference>
<dbReference type="PANTHER" id="PTHR47942">
    <property type="entry name" value="TETRATRICOPEPTIDE REPEAT (TPR)-LIKE SUPERFAMILY PROTEIN-RELATED"/>
    <property type="match status" value="1"/>
</dbReference>
<dbReference type="FunFam" id="1.25.40.10:FF:000294">
    <property type="entry name" value="Pentatricopeptide repeat-containing protein At1g09900"/>
    <property type="match status" value="1"/>
</dbReference>
<feature type="repeat" description="PPR" evidence="3">
    <location>
        <begin position="360"/>
        <end position="394"/>
    </location>
</feature>
<reference evidence="4" key="1">
    <citation type="journal article" date="2021" name="bioRxiv">
        <title>Whole Genome Assembly and Annotation of Northern Wild Rice, Zizania palustris L., Supports a Whole Genome Duplication in the Zizania Genus.</title>
        <authorList>
            <person name="Haas M."/>
            <person name="Kono T."/>
            <person name="Macchietto M."/>
            <person name="Millas R."/>
            <person name="McGilp L."/>
            <person name="Shao M."/>
            <person name="Duquette J."/>
            <person name="Hirsch C.N."/>
            <person name="Kimball J."/>
        </authorList>
    </citation>
    <scope>NUCLEOTIDE SEQUENCE</scope>
    <source>
        <tissue evidence="4">Fresh leaf tissue</tissue>
    </source>
</reference>
<gene>
    <name evidence="4" type="ORF">GUJ93_ZPchr0020g33578</name>
</gene>
<dbReference type="Pfam" id="PF01535">
    <property type="entry name" value="PPR"/>
    <property type="match status" value="6"/>
</dbReference>
<dbReference type="PROSITE" id="PS51375">
    <property type="entry name" value="PPR"/>
    <property type="match status" value="11"/>
</dbReference>
<sequence>MCLSQAAPNGYTYSILIDCYRRAHRPDLGLAIFGRLLKTGLGLNVVAYNTVIDGFFKEGEVDKAYDLFHEMKKQGISPDVVSYTSTIDGLCKSKAMVSNGIAPNHHVFTILIDAFARRGMMDKAILIFEDMRKKGVNPDVCTYSTLISAYCRMGRLGDALEKYNHMVDVGVPPDSPAYRCLIQGHCIHGYLVKANELISEMMNKGIPPPCIKFFNSIINNLCKEGRVVKGKGIVDMIIHTVLHCNHRGHVPPPSLLHLRQLQQLCILHGVYLGAGKPSARPPSCLRRVQRAAALRALGPDDARHLFDEVLLDCDLAKAPNQLLSALARAPPSVSSSDGPAFAIELFKRMDRCASPQAAPNGYTYNILIDCYRRAHRPDLGLAIFGRLLKTGFGLNVVAYSTVIDSFFKEGEVDKAYDIFCEMKKQGISPNVVTYNSTIDGLCKSKAMDKAYDLFREMKKQGISPNVVTYNSTIDGLCKSKAMDKAYDLFREMKKQGISPNVVTYNSTIDGLCKSKEMDKAEKVLQQMLDAGVQPDNITYSSLINGYSSLGMWKESVRTMGRLSDALEKFNHMVDVGVPPNSPVYSCLIQGHCIHGYLVKANELISEMMNKGIPPPCIKFFNSIINNLCKEGRVAKVGDMKEALRIVDVMTSVGVEPDNK</sequence>
<dbReference type="Pfam" id="PF13041">
    <property type="entry name" value="PPR_2"/>
    <property type="match status" value="4"/>
</dbReference>
<proteinExistence type="inferred from homology"/>
<feature type="repeat" description="PPR" evidence="3">
    <location>
        <begin position="174"/>
        <end position="208"/>
    </location>
</feature>
<evidence type="ECO:0000313" key="5">
    <source>
        <dbReference type="Proteomes" id="UP000729402"/>
    </source>
</evidence>
<reference evidence="4" key="2">
    <citation type="submission" date="2021-02" db="EMBL/GenBank/DDBJ databases">
        <authorList>
            <person name="Kimball J.A."/>
            <person name="Haas M.W."/>
            <person name="Macchietto M."/>
            <person name="Kono T."/>
            <person name="Duquette J."/>
            <person name="Shao M."/>
        </authorList>
    </citation>
    <scope>NUCLEOTIDE SEQUENCE</scope>
    <source>
        <tissue evidence="4">Fresh leaf tissue</tissue>
    </source>
</reference>
<evidence type="ECO:0000256" key="3">
    <source>
        <dbReference type="PROSITE-ProRule" id="PRU00708"/>
    </source>
</evidence>
<feature type="repeat" description="PPR" evidence="3">
    <location>
        <begin position="139"/>
        <end position="173"/>
    </location>
</feature>
<feature type="repeat" description="PPR" evidence="3">
    <location>
        <begin position="465"/>
        <end position="499"/>
    </location>
</feature>
<feature type="repeat" description="PPR" evidence="3">
    <location>
        <begin position="9"/>
        <end position="43"/>
    </location>
</feature>
<feature type="repeat" description="PPR" evidence="3">
    <location>
        <begin position="395"/>
        <end position="429"/>
    </location>
</feature>
<dbReference type="AlphaFoldDB" id="A0A8J5RDF0"/>
<evidence type="ECO:0000313" key="4">
    <source>
        <dbReference type="EMBL" id="KAG8037209.1"/>
    </source>
</evidence>
<dbReference type="InterPro" id="IPR051222">
    <property type="entry name" value="PPR/CCM1_RNA-binding"/>
</dbReference>
<protein>
    <submittedName>
        <fullName evidence="4">Uncharacterized protein</fullName>
    </submittedName>
</protein>
<evidence type="ECO:0000256" key="1">
    <source>
        <dbReference type="ARBA" id="ARBA00007626"/>
    </source>
</evidence>
<feature type="repeat" description="PPR" evidence="3">
    <location>
        <begin position="104"/>
        <end position="138"/>
    </location>
</feature>
<feature type="repeat" description="PPR" evidence="3">
    <location>
        <begin position="580"/>
        <end position="614"/>
    </location>
</feature>
<feature type="repeat" description="PPR" evidence="3">
    <location>
        <begin position="430"/>
        <end position="464"/>
    </location>
</feature>
<dbReference type="NCBIfam" id="TIGR00756">
    <property type="entry name" value="PPR"/>
    <property type="match status" value="11"/>
</dbReference>
<organism evidence="4 5">
    <name type="scientific">Zizania palustris</name>
    <name type="common">Northern wild rice</name>
    <dbReference type="NCBI Taxonomy" id="103762"/>
    <lineage>
        <taxon>Eukaryota</taxon>
        <taxon>Viridiplantae</taxon>
        <taxon>Streptophyta</taxon>
        <taxon>Embryophyta</taxon>
        <taxon>Tracheophyta</taxon>
        <taxon>Spermatophyta</taxon>
        <taxon>Magnoliopsida</taxon>
        <taxon>Liliopsida</taxon>
        <taxon>Poales</taxon>
        <taxon>Poaceae</taxon>
        <taxon>BOP clade</taxon>
        <taxon>Oryzoideae</taxon>
        <taxon>Oryzeae</taxon>
        <taxon>Zizaniinae</taxon>
        <taxon>Zizania</taxon>
    </lineage>
</organism>
<keyword evidence="5" id="KW-1185">Reference proteome</keyword>
<name>A0A8J5RDF0_ZIZPA</name>
<feature type="repeat" description="PPR" evidence="3">
    <location>
        <begin position="44"/>
        <end position="78"/>
    </location>
</feature>
<keyword evidence="2" id="KW-0677">Repeat</keyword>
<dbReference type="EMBL" id="JAAALK010002061">
    <property type="protein sequence ID" value="KAG8037209.1"/>
    <property type="molecule type" value="Genomic_DNA"/>
</dbReference>
<evidence type="ECO:0000256" key="2">
    <source>
        <dbReference type="ARBA" id="ARBA00022737"/>
    </source>
</evidence>
<dbReference type="Proteomes" id="UP000729402">
    <property type="component" value="Unassembled WGS sequence"/>
</dbReference>